<evidence type="ECO:0000256" key="5">
    <source>
        <dbReference type="ARBA" id="ARBA00022741"/>
    </source>
</evidence>
<keyword evidence="7 10" id="KW-0648">Protein biosynthesis</keyword>
<comment type="caution">
    <text evidence="10">Lacks conserved residue(s) required for the propagation of feature annotation.</text>
</comment>
<dbReference type="Pfam" id="PF01921">
    <property type="entry name" value="tRNA-synt_1f"/>
    <property type="match status" value="1"/>
</dbReference>
<dbReference type="EC" id="6.1.1.6" evidence="10"/>
<organism evidence="12 13">
    <name type="scientific">candidate division MSBL1 archaeon SCGC-AAA382A13</name>
    <dbReference type="NCBI Taxonomy" id="1698279"/>
    <lineage>
        <taxon>Archaea</taxon>
        <taxon>Methanobacteriati</taxon>
        <taxon>Methanobacteriota</taxon>
        <taxon>candidate division MSBL1</taxon>
    </lineage>
</organism>
<evidence type="ECO:0000256" key="1">
    <source>
        <dbReference type="ARBA" id="ARBA00004496"/>
    </source>
</evidence>
<evidence type="ECO:0000256" key="2">
    <source>
        <dbReference type="ARBA" id="ARBA00005594"/>
    </source>
</evidence>
<feature type="domain" description="Aminoacyl-tRNA synthetase class I anticodon-binding" evidence="11">
    <location>
        <begin position="406"/>
        <end position="523"/>
    </location>
</feature>
<reference evidence="12 13" key="1">
    <citation type="journal article" date="2016" name="Sci. Rep.">
        <title>Metabolic traits of an uncultured archaeal lineage -MSBL1- from brine pools of the Red Sea.</title>
        <authorList>
            <person name="Mwirichia R."/>
            <person name="Alam I."/>
            <person name="Rashid M."/>
            <person name="Vinu M."/>
            <person name="Ba-Alawi W."/>
            <person name="Anthony Kamau A."/>
            <person name="Kamanda Ngugi D."/>
            <person name="Goker M."/>
            <person name="Klenk H.P."/>
            <person name="Bajic V."/>
            <person name="Stingl U."/>
        </authorList>
    </citation>
    <scope>NUCLEOTIDE SEQUENCE [LARGE SCALE GENOMIC DNA]</scope>
    <source>
        <strain evidence="12">SCGC-AAA382A13</strain>
    </source>
</reference>
<dbReference type="InterPro" id="IPR020751">
    <property type="entry name" value="aa-tRNA-synth_I_codon-bd_sub2"/>
</dbReference>
<dbReference type="InterPro" id="IPR002904">
    <property type="entry name" value="Lys-tRNA-ligase"/>
</dbReference>
<dbReference type="Gene3D" id="3.40.50.620">
    <property type="entry name" value="HUPs"/>
    <property type="match status" value="1"/>
</dbReference>
<dbReference type="GO" id="GO:0006430">
    <property type="term" value="P:lysyl-tRNA aminoacylation"/>
    <property type="evidence" value="ECO:0007669"/>
    <property type="project" value="UniProtKB-UniRule"/>
</dbReference>
<dbReference type="GO" id="GO:0005737">
    <property type="term" value="C:cytoplasm"/>
    <property type="evidence" value="ECO:0007669"/>
    <property type="project" value="UniProtKB-SubCell"/>
</dbReference>
<evidence type="ECO:0000313" key="12">
    <source>
        <dbReference type="EMBL" id="KXB05485.1"/>
    </source>
</evidence>
<dbReference type="Proteomes" id="UP000070311">
    <property type="component" value="Unassembled WGS sequence"/>
</dbReference>
<dbReference type="Gene3D" id="6.10.20.10">
    <property type="entry name" value="Lysine tRNA ligase, stem contact fold domain"/>
    <property type="match status" value="1"/>
</dbReference>
<dbReference type="SUPFAM" id="SSF52374">
    <property type="entry name" value="Nucleotidylyl transferase"/>
    <property type="match status" value="1"/>
</dbReference>
<comment type="similarity">
    <text evidence="2 10">Belongs to the class-I aminoacyl-tRNA synthetase family.</text>
</comment>
<sequence>MHWIDKTSEKLANSSRKQVIASGTSISGHMHIGHAPDVFIADAVGRSLDEKGIEAEVVWYADDMDPLRRVPWPLSEEEYEQYLGMPYIDIPAPEAGYENFVEYFKKPFVESLDEFGVNPKIYSSAEVYASGQLVPQIRTALKKSSEIREILNKYRSNPLPEDWLPFDPICKECSRIVTTRAYDWEDDYVYYSCEDADYVTGCGYEGKANFTQGEGKLTWRVEWPARWKMLGVTCEPFGKDHAADGGSYDTGKIIAEEIYNYEAPEPVPYEWIDLEGTSMSSSKGHVFTLEQWLEVAEPELLKYFIFRSKAMKAKNFDPKFPLLELYQEYRQLEDVYFGKEEVSESREEQMKRIYELSQVDNVPEHYPKRVPIRLAVTIVQVARDMDHMLKILKKKGVLKDADDWEIELAEERLKRAENWVDKYAPEEALIKILDELPDEVRKKISEKQKTCLKILARNISEKDYEPVDIHNKVFEIANEHDLKPVKLFQAIYMALLGKKSGPRAGNFLTALEDDFVIERFKEAAS</sequence>
<keyword evidence="13" id="KW-1185">Reference proteome</keyword>
<dbReference type="PANTHER" id="PTHR37940:SF1">
    <property type="entry name" value="LYSINE--TRNA LIGASE"/>
    <property type="match status" value="1"/>
</dbReference>
<dbReference type="PANTHER" id="PTHR37940">
    <property type="entry name" value="LYSINE--TRNA LIGASE"/>
    <property type="match status" value="1"/>
</dbReference>
<evidence type="ECO:0000256" key="8">
    <source>
        <dbReference type="ARBA" id="ARBA00023146"/>
    </source>
</evidence>
<dbReference type="InterPro" id="IPR014729">
    <property type="entry name" value="Rossmann-like_a/b/a_fold"/>
</dbReference>
<evidence type="ECO:0000256" key="9">
    <source>
        <dbReference type="ARBA" id="ARBA00048573"/>
    </source>
</evidence>
<evidence type="ECO:0000256" key="4">
    <source>
        <dbReference type="ARBA" id="ARBA00022598"/>
    </source>
</evidence>
<gene>
    <name evidence="10" type="primary">lysS</name>
    <name evidence="12" type="ORF">AKJ50_00855</name>
</gene>
<evidence type="ECO:0000256" key="7">
    <source>
        <dbReference type="ARBA" id="ARBA00022917"/>
    </source>
</evidence>
<dbReference type="InterPro" id="IPR008925">
    <property type="entry name" value="aa_tRNA-synth_I_cd-bd_sf"/>
</dbReference>
<evidence type="ECO:0000256" key="3">
    <source>
        <dbReference type="ARBA" id="ARBA00022490"/>
    </source>
</evidence>
<keyword evidence="6 10" id="KW-0067">ATP-binding</keyword>
<dbReference type="HAMAP" id="MF_00177">
    <property type="entry name" value="Lys_tRNA_synth_class1"/>
    <property type="match status" value="1"/>
</dbReference>
<evidence type="ECO:0000256" key="10">
    <source>
        <dbReference type="HAMAP-Rule" id="MF_00177"/>
    </source>
</evidence>
<proteinExistence type="inferred from homology"/>
<dbReference type="Gene3D" id="1.10.10.770">
    <property type="match status" value="1"/>
</dbReference>
<dbReference type="EMBL" id="LHYD01000010">
    <property type="protein sequence ID" value="KXB05485.1"/>
    <property type="molecule type" value="Genomic_DNA"/>
</dbReference>
<protein>
    <recommendedName>
        <fullName evidence="10">Lysine--tRNA ligase</fullName>
        <ecNumber evidence="10">6.1.1.6</ecNumber>
    </recommendedName>
    <alternativeName>
        <fullName evidence="10">Lysyl-tRNA synthetase</fullName>
        <shortName evidence="10">LysRS</shortName>
    </alternativeName>
</protein>
<name>A0A133VGE0_9EURY</name>
<keyword evidence="5 10" id="KW-0547">Nucleotide-binding</keyword>
<dbReference type="SUPFAM" id="SSF48163">
    <property type="entry name" value="An anticodon-binding domain of class I aminoacyl-tRNA synthetases"/>
    <property type="match status" value="1"/>
</dbReference>
<comment type="catalytic activity">
    <reaction evidence="9 10">
        <text>tRNA(Lys) + L-lysine + ATP = L-lysyl-tRNA(Lys) + AMP + diphosphate</text>
        <dbReference type="Rhea" id="RHEA:20792"/>
        <dbReference type="Rhea" id="RHEA-COMP:9696"/>
        <dbReference type="Rhea" id="RHEA-COMP:9697"/>
        <dbReference type="ChEBI" id="CHEBI:30616"/>
        <dbReference type="ChEBI" id="CHEBI:32551"/>
        <dbReference type="ChEBI" id="CHEBI:33019"/>
        <dbReference type="ChEBI" id="CHEBI:78442"/>
        <dbReference type="ChEBI" id="CHEBI:78529"/>
        <dbReference type="ChEBI" id="CHEBI:456215"/>
        <dbReference type="EC" id="6.1.1.6"/>
    </reaction>
</comment>
<dbReference type="InterPro" id="IPR045462">
    <property type="entry name" value="aa-tRNA-synth_I_cd-bd"/>
</dbReference>
<keyword evidence="4 10" id="KW-0436">Ligase</keyword>
<evidence type="ECO:0000256" key="6">
    <source>
        <dbReference type="ARBA" id="ARBA00022840"/>
    </source>
</evidence>
<dbReference type="GO" id="GO:0005524">
    <property type="term" value="F:ATP binding"/>
    <property type="evidence" value="ECO:0007669"/>
    <property type="project" value="UniProtKB-UniRule"/>
</dbReference>
<comment type="subcellular location">
    <subcellularLocation>
        <location evidence="1 10">Cytoplasm</location>
    </subcellularLocation>
</comment>
<dbReference type="InterPro" id="IPR042078">
    <property type="entry name" value="Lys-tRNA-ligase_SC_fold"/>
</dbReference>
<keyword evidence="8 10" id="KW-0030">Aminoacyl-tRNA synthetase</keyword>
<evidence type="ECO:0000313" key="13">
    <source>
        <dbReference type="Proteomes" id="UP000070311"/>
    </source>
</evidence>
<dbReference type="GO" id="GO:0000049">
    <property type="term" value="F:tRNA binding"/>
    <property type="evidence" value="ECO:0007669"/>
    <property type="project" value="InterPro"/>
</dbReference>
<dbReference type="AlphaFoldDB" id="A0A133VGE0"/>
<dbReference type="Gene3D" id="1.10.10.350">
    <property type="match status" value="1"/>
</dbReference>
<comment type="caution">
    <text evidence="12">The sequence shown here is derived from an EMBL/GenBank/DDBJ whole genome shotgun (WGS) entry which is preliminary data.</text>
</comment>
<dbReference type="NCBIfam" id="TIGR00467">
    <property type="entry name" value="lysS_arch"/>
    <property type="match status" value="1"/>
</dbReference>
<accession>A0A133VGE0</accession>
<dbReference type="Pfam" id="PF19269">
    <property type="entry name" value="Anticodon_2"/>
    <property type="match status" value="1"/>
</dbReference>
<dbReference type="PATRIC" id="fig|1698279.3.peg.596"/>
<dbReference type="GO" id="GO:0004824">
    <property type="term" value="F:lysine-tRNA ligase activity"/>
    <property type="evidence" value="ECO:0007669"/>
    <property type="project" value="UniProtKB-UniRule"/>
</dbReference>
<keyword evidence="3 10" id="KW-0963">Cytoplasm</keyword>
<evidence type="ECO:0000259" key="11">
    <source>
        <dbReference type="Pfam" id="PF19269"/>
    </source>
</evidence>